<feature type="compositionally biased region" description="Polar residues" evidence="6">
    <location>
        <begin position="1"/>
        <end position="16"/>
    </location>
</feature>
<keyword evidence="10" id="KW-1185">Reference proteome</keyword>
<dbReference type="InterPro" id="IPR041470">
    <property type="entry name" value="GCP_N"/>
</dbReference>
<evidence type="ECO:0000259" key="8">
    <source>
        <dbReference type="Pfam" id="PF17681"/>
    </source>
</evidence>
<keyword evidence="4" id="KW-0493">Microtubule</keyword>
<dbReference type="AlphaFoldDB" id="A0AAD8YD46"/>
<dbReference type="GO" id="GO:0051321">
    <property type="term" value="P:meiotic cell cycle"/>
    <property type="evidence" value="ECO:0007669"/>
    <property type="project" value="TreeGrafter"/>
</dbReference>
<sequence>MSGFFQSATRSSTSNRVAVGTGSRRNEPAATNYVDNQSSVTSADDTDGNDLIQRLAAMVQNQDSHDPTMKHQNDVERLRIMLASLANNNNNNAQIITPPLRNANDLNSKSMTQPPLVSPLAQRQQTWYTHERAILRELIVLTMRHSNGDLLRFIPAEEERQGGGGGELFWNAASNNWEGNRFSTDAVVEGVRLIPNCPVVPEFIQGDDDSDNDGMHEDEHIMENLEFRAELPTPLLGSGARDAISLCGECGWLYGRVATYVETVLEDDVDGIQCSTARALAARLDFELGEYHRKLSMLESELPPLVIPESSSYSHQHQQYHHPLAQTRHLTLRELVARLPPIRDHLRTLAILADGVGARNLRGGKLLAAILRHSLDGDTPHSHLVRSIAADCSVPWYKMLFKWITQGVLEDFHHEFFVREMQLDHRSSTGFFTWHERYVLVEGQVPLCCRGGLMEIITSELAEEVLLVGKGINFIRYCLQDKDWEVVEENEDVQMADKVLGCEGYNFSTLKDEVGYGDEFQCVSTLHDVVSQSSERIHSHILDSLQNQHHLMRHLHALKQFLFLGQGDFVSSFVESLDAEFRGRTSTAGIYNHTLASLLEGSLRTTNARYLPNYVLRNLGVRLMIDEKDSDRYWMGQPSKTKSDEMTPWVDNEASIQDPWDYVCIDYQINSPLDAVVHDSAMSTYHHVFLFLFRLKRVEWMLNNSWRQSTALNHSILVETKAGGADAPAISEAAEHSSYLLRRISSTRQTMLHFISNLQNYLMFEVLEGGWEGLERSIKKAKSLDDVILAHNSYLGEIVEKSLLGDKGDGESPTLETLLQKLLSIALKFGKFQDHIFTNSLAGLDKAARIRKTVEERAEKGEWGRTTLDTEEGMVFRYLADAKLFEFVEHTANDFEKVFSNLLKMMSKQVDQVDWTSSLDEDQEETITVVKTHDALPFLLFRLDFSGYYARQAREKRKQVKVQHS</sequence>
<name>A0AAD8YD46_9STRA</name>
<feature type="domain" description="Gamma tubulin complex component protein N-terminal" evidence="8">
    <location>
        <begin position="234"/>
        <end position="545"/>
    </location>
</feature>
<dbReference type="GO" id="GO:0051225">
    <property type="term" value="P:spindle assembly"/>
    <property type="evidence" value="ECO:0007669"/>
    <property type="project" value="TreeGrafter"/>
</dbReference>
<gene>
    <name evidence="9" type="ORF">QTG54_005956</name>
</gene>
<feature type="region of interest" description="Disordered" evidence="6">
    <location>
        <begin position="1"/>
        <end position="46"/>
    </location>
</feature>
<evidence type="ECO:0000259" key="7">
    <source>
        <dbReference type="Pfam" id="PF04130"/>
    </source>
</evidence>
<dbReference type="Pfam" id="PF04130">
    <property type="entry name" value="GCP_C_terminal"/>
    <property type="match status" value="1"/>
</dbReference>
<dbReference type="PANTHER" id="PTHR19302:SF14">
    <property type="entry name" value="GAMMA-TUBULIN COMPLEX COMPONENT 3"/>
    <property type="match status" value="1"/>
</dbReference>
<dbReference type="GO" id="GO:0007020">
    <property type="term" value="P:microtubule nucleation"/>
    <property type="evidence" value="ECO:0007669"/>
    <property type="project" value="InterPro"/>
</dbReference>
<evidence type="ECO:0000256" key="1">
    <source>
        <dbReference type="ARBA" id="ARBA00004245"/>
    </source>
</evidence>
<dbReference type="GO" id="GO:0000922">
    <property type="term" value="C:spindle pole"/>
    <property type="evidence" value="ECO:0007669"/>
    <property type="project" value="InterPro"/>
</dbReference>
<evidence type="ECO:0000256" key="6">
    <source>
        <dbReference type="SAM" id="MobiDB-lite"/>
    </source>
</evidence>
<dbReference type="GO" id="GO:0043015">
    <property type="term" value="F:gamma-tubulin binding"/>
    <property type="evidence" value="ECO:0007669"/>
    <property type="project" value="InterPro"/>
</dbReference>
<dbReference type="InterPro" id="IPR040457">
    <property type="entry name" value="GCP_C"/>
</dbReference>
<dbReference type="Gene3D" id="1.20.120.1900">
    <property type="entry name" value="Gamma-tubulin complex, C-terminal domain"/>
    <property type="match status" value="1"/>
</dbReference>
<dbReference type="PANTHER" id="PTHR19302">
    <property type="entry name" value="GAMMA TUBULIN COMPLEX PROTEIN"/>
    <property type="match status" value="1"/>
</dbReference>
<dbReference type="InterPro" id="IPR007259">
    <property type="entry name" value="GCP"/>
</dbReference>
<keyword evidence="5" id="KW-0206">Cytoskeleton</keyword>
<dbReference type="GO" id="GO:0000278">
    <property type="term" value="P:mitotic cell cycle"/>
    <property type="evidence" value="ECO:0007669"/>
    <property type="project" value="TreeGrafter"/>
</dbReference>
<dbReference type="GO" id="GO:0000930">
    <property type="term" value="C:gamma-tubulin complex"/>
    <property type="evidence" value="ECO:0007669"/>
    <property type="project" value="TreeGrafter"/>
</dbReference>
<proteinExistence type="inferred from homology"/>
<dbReference type="GO" id="GO:0051011">
    <property type="term" value="F:microtubule minus-end binding"/>
    <property type="evidence" value="ECO:0007669"/>
    <property type="project" value="TreeGrafter"/>
</dbReference>
<dbReference type="GO" id="GO:0005874">
    <property type="term" value="C:microtubule"/>
    <property type="evidence" value="ECO:0007669"/>
    <property type="project" value="UniProtKB-KW"/>
</dbReference>
<comment type="caution">
    <text evidence="9">The sequence shown here is derived from an EMBL/GenBank/DDBJ whole genome shotgun (WGS) entry which is preliminary data.</text>
</comment>
<evidence type="ECO:0000256" key="2">
    <source>
        <dbReference type="ARBA" id="ARBA00010337"/>
    </source>
</evidence>
<dbReference type="GO" id="GO:0031122">
    <property type="term" value="P:cytoplasmic microtubule organization"/>
    <property type="evidence" value="ECO:0007669"/>
    <property type="project" value="TreeGrafter"/>
</dbReference>
<feature type="domain" description="Gamma tubulin complex component C-terminal" evidence="7">
    <location>
        <begin position="551"/>
        <end position="949"/>
    </location>
</feature>
<evidence type="ECO:0000256" key="5">
    <source>
        <dbReference type="ARBA" id="ARBA00023212"/>
    </source>
</evidence>
<dbReference type="EMBL" id="JATAAI010000009">
    <property type="protein sequence ID" value="KAK1743335.1"/>
    <property type="molecule type" value="Genomic_DNA"/>
</dbReference>
<organism evidence="9 10">
    <name type="scientific">Skeletonema marinoi</name>
    <dbReference type="NCBI Taxonomy" id="267567"/>
    <lineage>
        <taxon>Eukaryota</taxon>
        <taxon>Sar</taxon>
        <taxon>Stramenopiles</taxon>
        <taxon>Ochrophyta</taxon>
        <taxon>Bacillariophyta</taxon>
        <taxon>Coscinodiscophyceae</taxon>
        <taxon>Thalassiosirophycidae</taxon>
        <taxon>Thalassiosirales</taxon>
        <taxon>Skeletonemataceae</taxon>
        <taxon>Skeletonema</taxon>
        <taxon>Skeletonema marinoi-dohrnii complex</taxon>
    </lineage>
</organism>
<comment type="subcellular location">
    <subcellularLocation>
        <location evidence="1">Cytoplasm</location>
        <location evidence="1">Cytoskeleton</location>
    </subcellularLocation>
</comment>
<reference evidence="9" key="1">
    <citation type="submission" date="2023-06" db="EMBL/GenBank/DDBJ databases">
        <title>Survivors Of The Sea: Transcriptome response of Skeletonema marinoi to long-term dormancy.</title>
        <authorList>
            <person name="Pinder M.I.M."/>
            <person name="Kourtchenko O."/>
            <person name="Robertson E.K."/>
            <person name="Larsson T."/>
            <person name="Maumus F."/>
            <person name="Osuna-Cruz C.M."/>
            <person name="Vancaester E."/>
            <person name="Stenow R."/>
            <person name="Vandepoele K."/>
            <person name="Ploug H."/>
            <person name="Bruchert V."/>
            <person name="Godhe A."/>
            <person name="Topel M."/>
        </authorList>
    </citation>
    <scope>NUCLEOTIDE SEQUENCE</scope>
    <source>
        <strain evidence="9">R05AC</strain>
    </source>
</reference>
<comment type="similarity">
    <text evidence="2">Belongs to the TUBGCP family.</text>
</comment>
<dbReference type="Pfam" id="PF17681">
    <property type="entry name" value="GCP_N_terminal"/>
    <property type="match status" value="1"/>
</dbReference>
<dbReference type="Proteomes" id="UP001224775">
    <property type="component" value="Unassembled WGS sequence"/>
</dbReference>
<protein>
    <submittedName>
        <fullName evidence="9">Gamma tubulin complex component 3</fullName>
    </submittedName>
</protein>
<evidence type="ECO:0000313" key="10">
    <source>
        <dbReference type="Proteomes" id="UP001224775"/>
    </source>
</evidence>
<keyword evidence="3" id="KW-0963">Cytoplasm</keyword>
<evidence type="ECO:0000313" key="9">
    <source>
        <dbReference type="EMBL" id="KAK1743335.1"/>
    </source>
</evidence>
<evidence type="ECO:0000256" key="3">
    <source>
        <dbReference type="ARBA" id="ARBA00022490"/>
    </source>
</evidence>
<feature type="compositionally biased region" description="Polar residues" evidence="6">
    <location>
        <begin position="33"/>
        <end position="43"/>
    </location>
</feature>
<evidence type="ECO:0000256" key="4">
    <source>
        <dbReference type="ARBA" id="ARBA00022701"/>
    </source>
</evidence>
<dbReference type="InterPro" id="IPR042241">
    <property type="entry name" value="GCP_C_sf"/>
</dbReference>
<accession>A0AAD8YD46</accession>